<organism evidence="3 4">
    <name type="scientific">Scylla paramamosain</name>
    <name type="common">Mud crab</name>
    <dbReference type="NCBI Taxonomy" id="85552"/>
    <lineage>
        <taxon>Eukaryota</taxon>
        <taxon>Metazoa</taxon>
        <taxon>Ecdysozoa</taxon>
        <taxon>Arthropoda</taxon>
        <taxon>Crustacea</taxon>
        <taxon>Multicrustacea</taxon>
        <taxon>Malacostraca</taxon>
        <taxon>Eumalacostraca</taxon>
        <taxon>Eucarida</taxon>
        <taxon>Decapoda</taxon>
        <taxon>Pleocyemata</taxon>
        <taxon>Brachyura</taxon>
        <taxon>Eubrachyura</taxon>
        <taxon>Portunoidea</taxon>
        <taxon>Portunidae</taxon>
        <taxon>Portuninae</taxon>
        <taxon>Scylla</taxon>
    </lineage>
</organism>
<keyword evidence="4" id="KW-1185">Reference proteome</keyword>
<reference evidence="3 4" key="1">
    <citation type="submission" date="2023-03" db="EMBL/GenBank/DDBJ databases">
        <title>High-quality genome of Scylla paramamosain provides insights in environmental adaptation.</title>
        <authorList>
            <person name="Zhang L."/>
        </authorList>
    </citation>
    <scope>NUCLEOTIDE SEQUENCE [LARGE SCALE GENOMIC DNA]</scope>
    <source>
        <strain evidence="3">LZ_2023a</strain>
        <tissue evidence="3">Muscle</tissue>
    </source>
</reference>
<dbReference type="EMBL" id="JARAKH010000022">
    <property type="protein sequence ID" value="KAK8392663.1"/>
    <property type="molecule type" value="Genomic_DNA"/>
</dbReference>
<feature type="signal peptide" evidence="2">
    <location>
        <begin position="1"/>
        <end position="21"/>
    </location>
</feature>
<name>A0AAW0TZP9_SCYPA</name>
<dbReference type="AlphaFoldDB" id="A0AAW0TZP9"/>
<accession>A0AAW0TZP9</accession>
<protein>
    <recommendedName>
        <fullName evidence="5">Secreted protein</fullName>
    </recommendedName>
</protein>
<evidence type="ECO:0000256" key="2">
    <source>
        <dbReference type="SAM" id="SignalP"/>
    </source>
</evidence>
<dbReference type="Proteomes" id="UP001487740">
    <property type="component" value="Unassembled WGS sequence"/>
</dbReference>
<feature type="region of interest" description="Disordered" evidence="1">
    <location>
        <begin position="75"/>
        <end position="126"/>
    </location>
</feature>
<evidence type="ECO:0000256" key="1">
    <source>
        <dbReference type="SAM" id="MobiDB-lite"/>
    </source>
</evidence>
<evidence type="ECO:0000313" key="4">
    <source>
        <dbReference type="Proteomes" id="UP001487740"/>
    </source>
</evidence>
<evidence type="ECO:0000313" key="3">
    <source>
        <dbReference type="EMBL" id="KAK8392663.1"/>
    </source>
</evidence>
<proteinExistence type="predicted"/>
<comment type="caution">
    <text evidence="3">The sequence shown here is derived from an EMBL/GenBank/DDBJ whole genome shotgun (WGS) entry which is preliminary data.</text>
</comment>
<sequence length="126" mass="13563">MTAQCRVSWFIFCALCRVSCAITVSLLFISSVCCATCYTLSSTPLSTCSLAQQLTSQRRATSTLLPAGVNADVGLYQQEHPRQEQESSTTPRFPDRVPSPVGSDRDPTTCTAPSPDTADKNISLPT</sequence>
<evidence type="ECO:0008006" key="5">
    <source>
        <dbReference type="Google" id="ProtNLM"/>
    </source>
</evidence>
<feature type="chain" id="PRO_5043956954" description="Secreted protein" evidence="2">
    <location>
        <begin position="22"/>
        <end position="126"/>
    </location>
</feature>
<gene>
    <name evidence="3" type="ORF">O3P69_014831</name>
</gene>
<keyword evidence="2" id="KW-0732">Signal</keyword>